<dbReference type="Gene3D" id="3.40.50.2300">
    <property type="match status" value="2"/>
</dbReference>
<keyword evidence="6" id="KW-0902">Two-component regulatory system</keyword>
<feature type="domain" description="CheW-like" evidence="12">
    <location>
        <begin position="679"/>
        <end position="823"/>
    </location>
</feature>
<dbReference type="GO" id="GO:0006935">
    <property type="term" value="P:chemotaxis"/>
    <property type="evidence" value="ECO:0007669"/>
    <property type="project" value="InterPro"/>
</dbReference>
<dbReference type="InterPro" id="IPR036061">
    <property type="entry name" value="CheW-like_dom_sf"/>
</dbReference>
<dbReference type="PROSITE" id="PS50110">
    <property type="entry name" value="RESPONSE_REGULATORY"/>
    <property type="match status" value="2"/>
</dbReference>
<dbReference type="Pfam" id="PF02895">
    <property type="entry name" value="H-kinase_dim"/>
    <property type="match status" value="1"/>
</dbReference>
<dbReference type="CDD" id="cd16916">
    <property type="entry name" value="HATPase_CheA-like"/>
    <property type="match status" value="1"/>
</dbReference>
<dbReference type="SUPFAM" id="SSF47384">
    <property type="entry name" value="Homodimeric domain of signal transducing histidine kinase"/>
    <property type="match status" value="1"/>
</dbReference>
<reference evidence="13 14" key="1">
    <citation type="submission" date="2016-11" db="EMBL/GenBank/DDBJ databases">
        <title>Draft Genome Sequences of Nine Cyanobacterial Strains from Diverse Habitats.</title>
        <authorList>
            <person name="Zhu T."/>
            <person name="Hou S."/>
            <person name="Lu X."/>
            <person name="Hess W.R."/>
        </authorList>
    </citation>
    <scope>NUCLEOTIDE SEQUENCE [LARGE SCALE GENOMIC DNA]</scope>
    <source>
        <strain evidence="13 14">NIES-593</strain>
    </source>
</reference>
<dbReference type="InterPro" id="IPR002545">
    <property type="entry name" value="CheW-lke_dom"/>
</dbReference>
<evidence type="ECO:0000313" key="14">
    <source>
        <dbReference type="Proteomes" id="UP000186868"/>
    </source>
</evidence>
<keyword evidence="14" id="KW-1185">Reference proteome</keyword>
<dbReference type="Gene3D" id="1.10.287.560">
    <property type="entry name" value="Histidine kinase CheA-like, homodimeric domain"/>
    <property type="match status" value="1"/>
</dbReference>
<evidence type="ECO:0000313" key="13">
    <source>
        <dbReference type="EMBL" id="OKH20812.1"/>
    </source>
</evidence>
<dbReference type="InterPro" id="IPR005467">
    <property type="entry name" value="His_kinase_dom"/>
</dbReference>
<dbReference type="InterPro" id="IPR004105">
    <property type="entry name" value="CheA-like_dim"/>
</dbReference>
<feature type="domain" description="Response regulatory" evidence="11">
    <location>
        <begin position="1015"/>
        <end position="1132"/>
    </location>
</feature>
<keyword evidence="5" id="KW-0418">Kinase</keyword>
<dbReference type="GO" id="GO:0005737">
    <property type="term" value="C:cytoplasm"/>
    <property type="evidence" value="ECO:0007669"/>
    <property type="project" value="InterPro"/>
</dbReference>
<evidence type="ECO:0000256" key="9">
    <source>
        <dbReference type="SAM" id="MobiDB-lite"/>
    </source>
</evidence>
<dbReference type="Pfam" id="PF02518">
    <property type="entry name" value="HATPase_c"/>
    <property type="match status" value="1"/>
</dbReference>
<dbReference type="InterPro" id="IPR001789">
    <property type="entry name" value="Sig_transdc_resp-reg_receiver"/>
</dbReference>
<dbReference type="STRING" id="1921803.NIES593_17535"/>
<feature type="domain" description="Response regulatory" evidence="11">
    <location>
        <begin position="852"/>
        <end position="969"/>
    </location>
</feature>
<dbReference type="Pfam" id="PF01584">
    <property type="entry name" value="CheW"/>
    <property type="match status" value="1"/>
</dbReference>
<proteinExistence type="predicted"/>
<name>A0A1U7HB31_9CYAN</name>
<dbReference type="Proteomes" id="UP000186868">
    <property type="component" value="Unassembled WGS sequence"/>
</dbReference>
<evidence type="ECO:0000259" key="10">
    <source>
        <dbReference type="PROSITE" id="PS50109"/>
    </source>
</evidence>
<evidence type="ECO:0000256" key="7">
    <source>
        <dbReference type="PROSITE-ProRule" id="PRU00169"/>
    </source>
</evidence>
<gene>
    <name evidence="13" type="ORF">NIES593_17535</name>
</gene>
<keyword evidence="3 7" id="KW-0597">Phosphoprotein</keyword>
<dbReference type="InterPro" id="IPR036097">
    <property type="entry name" value="HisK_dim/P_sf"/>
</dbReference>
<accession>A0A1U7HB31</accession>
<dbReference type="SMART" id="SM00260">
    <property type="entry name" value="CheW"/>
    <property type="match status" value="1"/>
</dbReference>
<evidence type="ECO:0000256" key="2">
    <source>
        <dbReference type="ARBA" id="ARBA00012438"/>
    </source>
</evidence>
<feature type="coiled-coil region" evidence="8">
    <location>
        <begin position="333"/>
        <end position="374"/>
    </location>
</feature>
<dbReference type="PANTHER" id="PTHR43395:SF1">
    <property type="entry name" value="CHEMOTAXIS PROTEIN CHEA"/>
    <property type="match status" value="1"/>
</dbReference>
<organism evidence="13 14">
    <name type="scientific">Hydrococcus rivularis NIES-593</name>
    <dbReference type="NCBI Taxonomy" id="1921803"/>
    <lineage>
        <taxon>Bacteria</taxon>
        <taxon>Bacillati</taxon>
        <taxon>Cyanobacteriota</taxon>
        <taxon>Cyanophyceae</taxon>
        <taxon>Pleurocapsales</taxon>
        <taxon>Hydrococcaceae</taxon>
        <taxon>Hydrococcus</taxon>
    </lineage>
</organism>
<feature type="modified residue" description="4-aspartylphosphate" evidence="7">
    <location>
        <position position="902"/>
    </location>
</feature>
<evidence type="ECO:0000256" key="1">
    <source>
        <dbReference type="ARBA" id="ARBA00000085"/>
    </source>
</evidence>
<sequence length="1146" mass="126496">MSRDPKQNDRADNFLGDREIAELLDNLEDSPTSASANDSFDEFGSLFNEDFSTDSTDSGMLSDNLPDRITFSELPSDDEISEIFSEDLSWKEDRSSLPERDRWLDFSDTEIQSQENTTTSASDFLDDELATFLSEESFDGSSAQPIAEAASLDDELATFLFEEAADGNVADGTSTTPQSSDWDELKQLLAGDDLEEAYSPTAWNSPAIPAPTPVTEEELLAFGESDLDDLAAMLEEPTTAPASRTPEPNIFEDLEALLGDSPAAMNVPLASNKNNSSDDEFQDLEKLLEKAEGTISSSSAAQPASIAPRLQARTRVPKAKLFDQTMRVPVKQLDNLSNLIGELVVKRNALEDDQERLRQSLDNLLNQVQTLSEMGARMHDLYERTLLEGALLASRNQNNSFAGSESNALPTANADASSGNASYPIERELDALEIDRFTGFHLLSQEMIELIVRIRESTSDIQFLVDDTDQVTRTLRQVTTQLQEGMTKSRMVPFAQTADRLPRAIREVSMRLNKQAKLYVEGKDVLIDKMILEQLYNPMTHLVNNAIAHGIETPEERLKNGKPPEGRVTVRAFIQGNQTVITVSDDGAGINPERVKFKAIEKGLITQAQARTLSKQEVYDFLFHPGFSTKDKADDFAGRGVGLDVVYTSLSEIRGTVSIDSAIGKGTTFTIRLPLTLSICKALCCESERSRIAFPIDGIEDTKDYSPSELFADEEGRKCIRWREMELPIYRLSELLNYNRQVSRRASYANKPPEELISIVVLRSAGNLLALQIDRTIGEQEIVIKQIEGPIPKPAGIAGATVLGDGSVMPIGDVLELIEIAQGRMRTDSSGSLWKKTYVPIQEEEDVRSEPTVLIVDDSITVRQLLSLSFSKAGYRVEQARDGQEALEKLQSGLPCDIVFCDIEMPRMNGLELLSHLQQDARLSEIPIALLTSRGAQRHRTVAAKLGASGYFTKPYTEKDLLDAAARMLKGEVLLPGSTKTSRASNPAVDDFSEAEVFSPGLSTVETRPAKSENLVLIVDDSVMVREMLSMTFNKAGYRVEPARDGQEAWEKLRGGLSCDLILCDIEMPRMNGLELLSRLQEDEKLSAIPMAMITSRGAQKMQNIAAEKGAKGYFVKPYIEEVLLDAAKRLIAGEVLLRKSSAVEE</sequence>
<dbReference type="OrthoDB" id="2079555at2"/>
<dbReference type="PANTHER" id="PTHR43395">
    <property type="entry name" value="SENSOR HISTIDINE KINASE CHEA"/>
    <property type="match status" value="1"/>
</dbReference>
<evidence type="ECO:0000259" key="12">
    <source>
        <dbReference type="PROSITE" id="PS50851"/>
    </source>
</evidence>
<dbReference type="InterPro" id="IPR003594">
    <property type="entry name" value="HATPase_dom"/>
</dbReference>
<dbReference type="PROSITE" id="PS50851">
    <property type="entry name" value="CHEW"/>
    <property type="match status" value="1"/>
</dbReference>
<dbReference type="SMART" id="SM00448">
    <property type="entry name" value="REC"/>
    <property type="match status" value="2"/>
</dbReference>
<evidence type="ECO:0000256" key="5">
    <source>
        <dbReference type="ARBA" id="ARBA00022777"/>
    </source>
</evidence>
<dbReference type="EMBL" id="MRCB01000026">
    <property type="protein sequence ID" value="OKH20812.1"/>
    <property type="molecule type" value="Genomic_DNA"/>
</dbReference>
<dbReference type="Gene3D" id="2.30.30.40">
    <property type="entry name" value="SH3 Domains"/>
    <property type="match status" value="1"/>
</dbReference>
<dbReference type="FunFam" id="3.30.565.10:FF:000016">
    <property type="entry name" value="Chemotaxis protein CheA, putative"/>
    <property type="match status" value="1"/>
</dbReference>
<protein>
    <recommendedName>
        <fullName evidence="2">histidine kinase</fullName>
        <ecNumber evidence="2">2.7.13.3</ecNumber>
    </recommendedName>
</protein>
<dbReference type="InterPro" id="IPR011006">
    <property type="entry name" value="CheY-like_superfamily"/>
</dbReference>
<comment type="caution">
    <text evidence="13">The sequence shown here is derived from an EMBL/GenBank/DDBJ whole genome shotgun (WGS) entry which is preliminary data.</text>
</comment>
<dbReference type="GO" id="GO:0000155">
    <property type="term" value="F:phosphorelay sensor kinase activity"/>
    <property type="evidence" value="ECO:0007669"/>
    <property type="project" value="InterPro"/>
</dbReference>
<evidence type="ECO:0000256" key="8">
    <source>
        <dbReference type="SAM" id="Coils"/>
    </source>
</evidence>
<dbReference type="Pfam" id="PF00072">
    <property type="entry name" value="Response_reg"/>
    <property type="match status" value="2"/>
</dbReference>
<dbReference type="EC" id="2.7.13.3" evidence="2"/>
<dbReference type="PROSITE" id="PS50109">
    <property type="entry name" value="HIS_KIN"/>
    <property type="match status" value="1"/>
</dbReference>
<dbReference type="InterPro" id="IPR051315">
    <property type="entry name" value="Bact_Chemotaxis_CheA"/>
</dbReference>
<evidence type="ECO:0000256" key="6">
    <source>
        <dbReference type="ARBA" id="ARBA00023012"/>
    </source>
</evidence>
<feature type="modified residue" description="4-aspartylphosphate" evidence="7">
    <location>
        <position position="1065"/>
    </location>
</feature>
<keyword evidence="4" id="KW-0808">Transferase</keyword>
<keyword evidence="8" id="KW-0175">Coiled coil</keyword>
<dbReference type="PRINTS" id="PR00344">
    <property type="entry name" value="BCTRLSENSOR"/>
</dbReference>
<dbReference type="SMART" id="SM00387">
    <property type="entry name" value="HATPase_c"/>
    <property type="match status" value="1"/>
</dbReference>
<dbReference type="InterPro" id="IPR037006">
    <property type="entry name" value="CheA-like_homodim_sf"/>
</dbReference>
<dbReference type="InterPro" id="IPR036890">
    <property type="entry name" value="HATPase_C_sf"/>
</dbReference>
<dbReference type="InterPro" id="IPR004358">
    <property type="entry name" value="Sig_transdc_His_kin-like_C"/>
</dbReference>
<evidence type="ECO:0000256" key="4">
    <source>
        <dbReference type="ARBA" id="ARBA00022679"/>
    </source>
</evidence>
<evidence type="ECO:0000256" key="3">
    <source>
        <dbReference type="ARBA" id="ARBA00022553"/>
    </source>
</evidence>
<feature type="domain" description="Histidine kinase" evidence="10">
    <location>
        <begin position="420"/>
        <end position="677"/>
    </location>
</feature>
<dbReference type="AlphaFoldDB" id="A0A1U7HB31"/>
<dbReference type="SUPFAM" id="SSF52172">
    <property type="entry name" value="CheY-like"/>
    <property type="match status" value="2"/>
</dbReference>
<dbReference type="CDD" id="cd00731">
    <property type="entry name" value="CheA_reg"/>
    <property type="match status" value="1"/>
</dbReference>
<dbReference type="SUPFAM" id="SSF50341">
    <property type="entry name" value="CheW-like"/>
    <property type="match status" value="1"/>
</dbReference>
<dbReference type="RefSeq" id="WP_073600815.1">
    <property type="nucleotide sequence ID" value="NZ_MRCB01000026.1"/>
</dbReference>
<evidence type="ECO:0000259" key="11">
    <source>
        <dbReference type="PROSITE" id="PS50110"/>
    </source>
</evidence>
<dbReference type="Gene3D" id="3.30.565.10">
    <property type="entry name" value="Histidine kinase-like ATPase, C-terminal domain"/>
    <property type="match status" value="1"/>
</dbReference>
<feature type="region of interest" description="Disordered" evidence="9">
    <location>
        <begin position="400"/>
        <end position="420"/>
    </location>
</feature>
<comment type="catalytic activity">
    <reaction evidence="1">
        <text>ATP + protein L-histidine = ADP + protein N-phospho-L-histidine.</text>
        <dbReference type="EC" id="2.7.13.3"/>
    </reaction>
</comment>
<dbReference type="SMART" id="SM01231">
    <property type="entry name" value="H-kinase_dim"/>
    <property type="match status" value="1"/>
</dbReference>
<dbReference type="SUPFAM" id="SSF55874">
    <property type="entry name" value="ATPase domain of HSP90 chaperone/DNA topoisomerase II/histidine kinase"/>
    <property type="match status" value="1"/>
</dbReference>